<accession>A0A0N4TXR8</accession>
<dbReference type="EMBL" id="UZAD01013435">
    <property type="protein sequence ID" value="VDN94888.1"/>
    <property type="molecule type" value="Genomic_DNA"/>
</dbReference>
<evidence type="ECO:0000313" key="3">
    <source>
        <dbReference type="Proteomes" id="UP000278627"/>
    </source>
</evidence>
<keyword evidence="1" id="KW-1133">Transmembrane helix</keyword>
<evidence type="ECO:0000256" key="1">
    <source>
        <dbReference type="SAM" id="Phobius"/>
    </source>
</evidence>
<reference evidence="4" key="1">
    <citation type="submission" date="2017-02" db="UniProtKB">
        <authorList>
            <consortium name="WormBaseParasite"/>
        </authorList>
    </citation>
    <scope>IDENTIFICATION</scope>
</reference>
<organism evidence="4">
    <name type="scientific">Brugia pahangi</name>
    <name type="common">Filarial nematode worm</name>
    <dbReference type="NCBI Taxonomy" id="6280"/>
    <lineage>
        <taxon>Eukaryota</taxon>
        <taxon>Metazoa</taxon>
        <taxon>Ecdysozoa</taxon>
        <taxon>Nematoda</taxon>
        <taxon>Chromadorea</taxon>
        <taxon>Rhabditida</taxon>
        <taxon>Spirurina</taxon>
        <taxon>Spiruromorpha</taxon>
        <taxon>Filarioidea</taxon>
        <taxon>Onchocercidae</taxon>
        <taxon>Brugia</taxon>
    </lineage>
</organism>
<protein>
    <submittedName>
        <fullName evidence="4">Protein L5</fullName>
    </submittedName>
</protein>
<keyword evidence="1" id="KW-0472">Membrane</keyword>
<reference evidence="2 3" key="2">
    <citation type="submission" date="2018-11" db="EMBL/GenBank/DDBJ databases">
        <authorList>
            <consortium name="Pathogen Informatics"/>
        </authorList>
    </citation>
    <scope>NUCLEOTIDE SEQUENCE [LARGE SCALE GENOMIC DNA]</scope>
</reference>
<evidence type="ECO:0000313" key="4">
    <source>
        <dbReference type="WBParaSite" id="BPAG_0001377501-mRNA-1"/>
    </source>
</evidence>
<dbReference type="Proteomes" id="UP000278627">
    <property type="component" value="Unassembled WGS sequence"/>
</dbReference>
<dbReference type="AlphaFoldDB" id="A0A0N4TXR8"/>
<keyword evidence="1" id="KW-0812">Transmembrane</keyword>
<name>A0A0N4TXR8_BRUPA</name>
<proteinExistence type="predicted"/>
<gene>
    <name evidence="2" type="ORF">BPAG_LOCUS13703</name>
</gene>
<evidence type="ECO:0000313" key="2">
    <source>
        <dbReference type="EMBL" id="VDN94888.1"/>
    </source>
</evidence>
<feature type="transmembrane region" description="Helical" evidence="1">
    <location>
        <begin position="262"/>
        <end position="284"/>
    </location>
</feature>
<keyword evidence="3" id="KW-1185">Reference proteome</keyword>
<sequence length="294" mass="34327">MFCSLEPGCADANCNIPLHNKKVNFFIIDAPKARIILPSCNWAIYNNILYCEIYWPMAKFVRIRHCYHPKYYYARQSNKLFYLCYNDNSITNETLFVDEGLKLKLRRYGYKDITSGLISLSNLAVIDYLGQIITLNDVDDQYPKWFLSLTKEDALKSESERMLICIVGSKIRYMLQTTIAQFCIFEILTLSFRMTVHLLPNDFNKTEFMETLEFNDSQIFPSVEHKRLPVNALALIITRQESMIETRQISGNITDTLDMDTFITIILAMPLYIFLIIIISIPLIRWRIIIFAVS</sequence>
<dbReference type="WBParaSite" id="BPAG_0001377501-mRNA-1">
    <property type="protein sequence ID" value="BPAG_0001377501-mRNA-1"/>
    <property type="gene ID" value="BPAG_0001377501"/>
</dbReference>